<evidence type="ECO:0000313" key="2">
    <source>
        <dbReference type="Proteomes" id="UP000046090"/>
    </source>
</evidence>
<dbReference type="AlphaFoldDB" id="A0A0K2XL86"/>
<keyword evidence="2" id="KW-1185">Reference proteome</keyword>
<dbReference type="Proteomes" id="UP000046090">
    <property type="component" value="Unassembled WGS sequence"/>
</dbReference>
<gene>
    <name evidence="1" type="ORF">HHE01_16660</name>
</gene>
<sequence length="115" mass="13002">MGTLRENLQTALNSLNTRERDISTDLAHLQEKITVEIEAIQTHIEQTTTAQLLQAQQNIDSFTNDMGLKLSSMEHQLKEMVKIRDLLQALARSTIATTDAKLLDLSKLYKPLRAI</sequence>
<evidence type="ECO:0000313" key="1">
    <source>
        <dbReference type="EMBL" id="CRI33980.1"/>
    </source>
</evidence>
<organism evidence="1 2">
    <name type="scientific">Helicobacter heilmannii</name>
    <dbReference type="NCBI Taxonomy" id="35817"/>
    <lineage>
        <taxon>Bacteria</taxon>
        <taxon>Pseudomonadati</taxon>
        <taxon>Campylobacterota</taxon>
        <taxon>Epsilonproteobacteria</taxon>
        <taxon>Campylobacterales</taxon>
        <taxon>Helicobacteraceae</taxon>
        <taxon>Helicobacter</taxon>
    </lineage>
</organism>
<dbReference type="EMBL" id="CDMK01000001">
    <property type="protein sequence ID" value="CRI33980.1"/>
    <property type="molecule type" value="Genomic_DNA"/>
</dbReference>
<protein>
    <submittedName>
        <fullName evidence="1">Uncharacterized protein</fullName>
    </submittedName>
</protein>
<reference evidence="2" key="1">
    <citation type="submission" date="2014-12" db="EMBL/GenBank/DDBJ databases">
        <authorList>
            <person name="Smet A."/>
        </authorList>
    </citation>
    <scope>NUCLEOTIDE SEQUENCE [LARGE SCALE GENOMIC DNA]</scope>
</reference>
<accession>A0A0K2XL86</accession>
<name>A0A0K2XL86_HELHE</name>
<proteinExistence type="predicted"/>